<feature type="binding site" evidence="5">
    <location>
        <position position="142"/>
    </location>
    <ligand>
        <name>substrate</name>
    </ligand>
</feature>
<dbReference type="HAMAP" id="MF_00209">
    <property type="entry name" value="Inorganic_PPase"/>
    <property type="match status" value="1"/>
</dbReference>
<gene>
    <name evidence="5" type="primary">ppa</name>
    <name evidence="6" type="ORF">SAMN05660284_00723</name>
</gene>
<name>A0A1I4WU19_9NEIS</name>
<dbReference type="RefSeq" id="WP_091191504.1">
    <property type="nucleotide sequence ID" value="NZ_FOVE01000004.1"/>
</dbReference>
<keyword evidence="7" id="KW-1185">Reference proteome</keyword>
<comment type="subcellular location">
    <subcellularLocation>
        <location evidence="5">Cytoplasm</location>
    </subcellularLocation>
</comment>
<feature type="binding site" evidence="5">
    <location>
        <position position="103"/>
    </location>
    <ligand>
        <name>Mg(2+)</name>
        <dbReference type="ChEBI" id="CHEBI:18420"/>
        <label>1</label>
    </ligand>
</feature>
<evidence type="ECO:0000256" key="4">
    <source>
        <dbReference type="ARBA" id="ARBA00022842"/>
    </source>
</evidence>
<evidence type="ECO:0000256" key="5">
    <source>
        <dbReference type="HAMAP-Rule" id="MF_00209"/>
    </source>
</evidence>
<evidence type="ECO:0000313" key="6">
    <source>
        <dbReference type="EMBL" id="SFN16955.1"/>
    </source>
</evidence>
<dbReference type="AlphaFoldDB" id="A0A1I4WU19"/>
<dbReference type="InterPro" id="IPR036649">
    <property type="entry name" value="Pyrophosphatase_sf"/>
</dbReference>
<dbReference type="Gene3D" id="3.90.80.10">
    <property type="entry name" value="Inorganic pyrophosphatase"/>
    <property type="match status" value="1"/>
</dbReference>
<dbReference type="STRING" id="83765.SAMN05660284_00723"/>
<dbReference type="NCBIfam" id="NF002317">
    <property type="entry name" value="PRK01250.1"/>
    <property type="match status" value="1"/>
</dbReference>
<comment type="catalytic activity">
    <reaction evidence="5">
        <text>diphosphate + H2O = 2 phosphate + H(+)</text>
        <dbReference type="Rhea" id="RHEA:24576"/>
        <dbReference type="ChEBI" id="CHEBI:15377"/>
        <dbReference type="ChEBI" id="CHEBI:15378"/>
        <dbReference type="ChEBI" id="CHEBI:33019"/>
        <dbReference type="ChEBI" id="CHEBI:43474"/>
        <dbReference type="EC" id="3.6.1.1"/>
    </reaction>
</comment>
<evidence type="ECO:0000256" key="2">
    <source>
        <dbReference type="ARBA" id="ARBA00022723"/>
    </source>
</evidence>
<feature type="binding site" evidence="5">
    <location>
        <position position="66"/>
    </location>
    <ligand>
        <name>Mg(2+)</name>
        <dbReference type="ChEBI" id="CHEBI:18420"/>
        <label>1</label>
    </ligand>
</feature>
<dbReference type="CDD" id="cd00412">
    <property type="entry name" value="pyrophosphatase"/>
    <property type="match status" value="1"/>
</dbReference>
<proteinExistence type="inferred from homology"/>
<organism evidence="6 7">
    <name type="scientific">Formivibrio citricus</name>
    <dbReference type="NCBI Taxonomy" id="83765"/>
    <lineage>
        <taxon>Bacteria</taxon>
        <taxon>Pseudomonadati</taxon>
        <taxon>Pseudomonadota</taxon>
        <taxon>Betaproteobacteria</taxon>
        <taxon>Neisseriales</taxon>
        <taxon>Chitinibacteraceae</taxon>
        <taxon>Formivibrio</taxon>
    </lineage>
</organism>
<feature type="binding site" evidence="5">
    <location>
        <position position="44"/>
    </location>
    <ligand>
        <name>substrate</name>
    </ligand>
</feature>
<feature type="binding site" evidence="5">
    <location>
        <position position="71"/>
    </location>
    <ligand>
        <name>Mg(2+)</name>
        <dbReference type="ChEBI" id="CHEBI:18420"/>
        <label>1</label>
    </ligand>
</feature>
<feature type="binding site" evidence="5">
    <location>
        <position position="71"/>
    </location>
    <ligand>
        <name>Mg(2+)</name>
        <dbReference type="ChEBI" id="CHEBI:18420"/>
        <label>2</label>
    </ligand>
</feature>
<dbReference type="GO" id="GO:0006796">
    <property type="term" value="P:phosphate-containing compound metabolic process"/>
    <property type="evidence" value="ECO:0007669"/>
    <property type="project" value="InterPro"/>
</dbReference>
<feature type="binding site" evidence="5">
    <location>
        <position position="30"/>
    </location>
    <ligand>
        <name>substrate</name>
    </ligand>
</feature>
<comment type="subunit">
    <text evidence="5">Homohexamer.</text>
</comment>
<protein>
    <recommendedName>
        <fullName evidence="5">Inorganic pyrophosphatase</fullName>
        <ecNumber evidence="5">3.6.1.1</ecNumber>
    </recommendedName>
    <alternativeName>
        <fullName evidence="5">Pyrophosphate phospho-hydrolase</fullName>
        <shortName evidence="5">PPase</shortName>
    </alternativeName>
</protein>
<dbReference type="EC" id="3.6.1.1" evidence="5"/>
<sequence length="180" mass="19708">MDISKIPAGENLPYDFNVVIEIPANSAPIKFEHDKASGAIFVDRLLGTSMSYPLNYGYIPHTIAGDGDPVDVLVATPFPLLPGVVVRARPIGLLRMEDESGQDAKVLAVPVPKLTTLYDDVQTFEDLPLLLTNQIVHFFEHYKDLEHGKWVKVLGWEGIDAAGEEIMAGVASFAAEHPEQ</sequence>
<keyword evidence="3 5" id="KW-0378">Hydrolase</keyword>
<dbReference type="OrthoDB" id="5187599at2"/>
<reference evidence="7" key="1">
    <citation type="submission" date="2016-10" db="EMBL/GenBank/DDBJ databases">
        <authorList>
            <person name="Varghese N."/>
            <person name="Submissions S."/>
        </authorList>
    </citation>
    <scope>NUCLEOTIDE SEQUENCE [LARGE SCALE GENOMIC DNA]</scope>
    <source>
        <strain evidence="7">DSM 6150</strain>
    </source>
</reference>
<dbReference type="PANTHER" id="PTHR10286">
    <property type="entry name" value="INORGANIC PYROPHOSPHATASE"/>
    <property type="match status" value="1"/>
</dbReference>
<dbReference type="SUPFAM" id="SSF50324">
    <property type="entry name" value="Inorganic pyrophosphatase"/>
    <property type="match status" value="1"/>
</dbReference>
<keyword evidence="5" id="KW-0963">Cytoplasm</keyword>
<comment type="cofactor">
    <cofactor evidence="1 5">
        <name>Mg(2+)</name>
        <dbReference type="ChEBI" id="CHEBI:18420"/>
    </cofactor>
</comment>
<dbReference type="GO" id="GO:0000287">
    <property type="term" value="F:magnesium ion binding"/>
    <property type="evidence" value="ECO:0007669"/>
    <property type="project" value="UniProtKB-UniRule"/>
</dbReference>
<dbReference type="InterPro" id="IPR008162">
    <property type="entry name" value="Pyrophosphatase"/>
</dbReference>
<dbReference type="PROSITE" id="PS00387">
    <property type="entry name" value="PPASE"/>
    <property type="match status" value="1"/>
</dbReference>
<evidence type="ECO:0000313" key="7">
    <source>
        <dbReference type="Proteomes" id="UP000242869"/>
    </source>
</evidence>
<accession>A0A1I4WU19</accession>
<keyword evidence="2 5" id="KW-0479">Metal-binding</keyword>
<dbReference type="Proteomes" id="UP000242869">
    <property type="component" value="Unassembled WGS sequence"/>
</dbReference>
<keyword evidence="4 5" id="KW-0460">Magnesium</keyword>
<feature type="binding site" evidence="5">
    <location>
        <position position="56"/>
    </location>
    <ligand>
        <name>substrate</name>
    </ligand>
</feature>
<evidence type="ECO:0000256" key="1">
    <source>
        <dbReference type="ARBA" id="ARBA00001946"/>
    </source>
</evidence>
<dbReference type="GO" id="GO:0004427">
    <property type="term" value="F:inorganic diphosphate phosphatase activity"/>
    <property type="evidence" value="ECO:0007669"/>
    <property type="project" value="UniProtKB-UniRule"/>
</dbReference>
<evidence type="ECO:0000256" key="3">
    <source>
        <dbReference type="ARBA" id="ARBA00022801"/>
    </source>
</evidence>
<comment type="similarity">
    <text evidence="5">Belongs to the PPase family.</text>
</comment>
<dbReference type="GO" id="GO:0005737">
    <property type="term" value="C:cytoplasm"/>
    <property type="evidence" value="ECO:0007669"/>
    <property type="project" value="UniProtKB-SubCell"/>
</dbReference>
<dbReference type="EMBL" id="FOVE01000004">
    <property type="protein sequence ID" value="SFN16955.1"/>
    <property type="molecule type" value="Genomic_DNA"/>
</dbReference>
<comment type="function">
    <text evidence="5">Catalyzes the hydrolysis of inorganic pyrophosphate (PPi) forming two phosphate ions.</text>
</comment>
<dbReference type="Pfam" id="PF00719">
    <property type="entry name" value="Pyrophosphatase"/>
    <property type="match status" value="1"/>
</dbReference>